<evidence type="ECO:0000313" key="1">
    <source>
        <dbReference type="EMBL" id="POF28795.1"/>
    </source>
</evidence>
<dbReference type="EMBL" id="PPCN01000011">
    <property type="protein sequence ID" value="POF28795.1"/>
    <property type="molecule type" value="Genomic_DNA"/>
</dbReference>
<dbReference type="AlphaFoldDB" id="A0A2S3UM73"/>
<gene>
    <name evidence="1" type="ORF">CLV41_11145</name>
</gene>
<accession>A0A2S3UM73</accession>
<name>A0A2S3UM73_9HYPH</name>
<comment type="caution">
    <text evidence="1">The sequence shown here is derived from an EMBL/GenBank/DDBJ whole genome shotgun (WGS) entry which is preliminary data.</text>
</comment>
<proteinExistence type="predicted"/>
<keyword evidence="2" id="KW-1185">Reference proteome</keyword>
<evidence type="ECO:0000313" key="2">
    <source>
        <dbReference type="Proteomes" id="UP000236959"/>
    </source>
</evidence>
<sequence length="59" mass="6929">MICRRNWPKSEVELEAREPDYSISRQIEFRKSPERICNENAASGVFLTPWFCLNATHSN</sequence>
<reference evidence="1 2" key="1">
    <citation type="submission" date="2018-01" db="EMBL/GenBank/DDBJ databases">
        <title>Genomic Encyclopedia of Archaeal and Bacterial Type Strains, Phase II (KMG-II): from individual species to whole genera.</title>
        <authorList>
            <person name="Goeker M."/>
        </authorList>
    </citation>
    <scope>NUCLEOTIDE SEQUENCE [LARGE SCALE GENOMIC DNA]</scope>
    <source>
        <strain evidence="1 2">DSM 17023</strain>
    </source>
</reference>
<protein>
    <submittedName>
        <fullName evidence="1">Uncharacterized protein</fullName>
    </submittedName>
</protein>
<dbReference type="Proteomes" id="UP000236959">
    <property type="component" value="Unassembled WGS sequence"/>
</dbReference>
<organism evidence="1 2">
    <name type="scientific">Roseibium marinum</name>
    <dbReference type="NCBI Taxonomy" id="281252"/>
    <lineage>
        <taxon>Bacteria</taxon>
        <taxon>Pseudomonadati</taxon>
        <taxon>Pseudomonadota</taxon>
        <taxon>Alphaproteobacteria</taxon>
        <taxon>Hyphomicrobiales</taxon>
        <taxon>Stappiaceae</taxon>
        <taxon>Roseibium</taxon>
    </lineage>
</organism>